<dbReference type="InterPro" id="IPR036426">
    <property type="entry name" value="Bulb-type_lectin_dom_sf"/>
</dbReference>
<dbReference type="SMART" id="SM00108">
    <property type="entry name" value="B_lectin"/>
    <property type="match status" value="1"/>
</dbReference>
<evidence type="ECO:0000259" key="1">
    <source>
        <dbReference type="PROSITE" id="PS50927"/>
    </source>
</evidence>
<feature type="domain" description="Bulb-type lectin" evidence="1">
    <location>
        <begin position="1"/>
        <end position="94"/>
    </location>
</feature>
<dbReference type="Proteomes" id="UP001490330">
    <property type="component" value="Unassembled WGS sequence"/>
</dbReference>
<comment type="caution">
    <text evidence="2">The sequence shown here is derived from an EMBL/GenBank/DDBJ whole genome shotgun (WGS) entry which is preliminary data.</text>
</comment>
<dbReference type="SUPFAM" id="SSF51110">
    <property type="entry name" value="alpha-D-mannose-specific plant lectins"/>
    <property type="match status" value="1"/>
</dbReference>
<reference evidence="2 3" key="1">
    <citation type="submission" date="2024-06" db="EMBL/GenBank/DDBJ databases">
        <title>The Natural Products Discovery Center: Release of the First 8490 Sequenced Strains for Exploring Actinobacteria Biosynthetic Diversity.</title>
        <authorList>
            <person name="Kalkreuter E."/>
            <person name="Kautsar S.A."/>
            <person name="Yang D."/>
            <person name="Bader C.D."/>
            <person name="Teijaro C.N."/>
            <person name="Fluegel L."/>
            <person name="Davis C.M."/>
            <person name="Simpson J.R."/>
            <person name="Lauterbach L."/>
            <person name="Steele A.D."/>
            <person name="Gui C."/>
            <person name="Meng S."/>
            <person name="Li G."/>
            <person name="Viehrig K."/>
            <person name="Ye F."/>
            <person name="Su P."/>
            <person name="Kiefer A.F."/>
            <person name="Nichols A."/>
            <person name="Cepeda A.J."/>
            <person name="Yan W."/>
            <person name="Fan B."/>
            <person name="Jiang Y."/>
            <person name="Adhikari A."/>
            <person name="Zheng C.-J."/>
            <person name="Schuster L."/>
            <person name="Cowan T.M."/>
            <person name="Smanski M.J."/>
            <person name="Chevrette M.G."/>
            <person name="De Carvalho L.P.S."/>
            <person name="Shen B."/>
        </authorList>
    </citation>
    <scope>NUCLEOTIDE SEQUENCE [LARGE SCALE GENOMIC DNA]</scope>
    <source>
        <strain evidence="2 3">NPDC000632</strain>
    </source>
</reference>
<keyword evidence="3" id="KW-1185">Reference proteome</keyword>
<dbReference type="InterPro" id="IPR001480">
    <property type="entry name" value="Bulb-type_lectin_dom"/>
</dbReference>
<dbReference type="EMBL" id="JBEPCV010000034">
    <property type="protein sequence ID" value="MER6907641.1"/>
    <property type="molecule type" value="Genomic_DNA"/>
</dbReference>
<evidence type="ECO:0000313" key="2">
    <source>
        <dbReference type="EMBL" id="MER6907641.1"/>
    </source>
</evidence>
<proteinExistence type="predicted"/>
<dbReference type="Gene3D" id="2.90.10.10">
    <property type="entry name" value="Bulb-type lectin domain"/>
    <property type="match status" value="1"/>
</dbReference>
<name>A0ABV1VMC0_9ACTN</name>
<gene>
    <name evidence="2" type="ORF">ABT322_28735</name>
</gene>
<protein>
    <recommendedName>
        <fullName evidence="1">Bulb-type lectin domain-containing protein</fullName>
    </recommendedName>
</protein>
<accession>A0ABV1VMC0</accession>
<sequence>MTRTVTQKPVLGSDTSQKPYIIESTAVLDPGQSVTWGKGTLAMTSDGNLTVIDDSGVTRWATHTSGTDLQAVFQNDGCLAVYDPNGNVQWSSYTNGNPGAVLVMTANGNVEIRLGTTVLWQTDTGR</sequence>
<dbReference type="PROSITE" id="PS50927">
    <property type="entry name" value="BULB_LECTIN"/>
    <property type="match status" value="1"/>
</dbReference>
<dbReference type="RefSeq" id="WP_350724904.1">
    <property type="nucleotide sequence ID" value="NZ_JBEPCO010000061.1"/>
</dbReference>
<evidence type="ECO:0000313" key="3">
    <source>
        <dbReference type="Proteomes" id="UP001490330"/>
    </source>
</evidence>
<organism evidence="2 3">
    <name type="scientific">Streptomyces flaveolus</name>
    <dbReference type="NCBI Taxonomy" id="67297"/>
    <lineage>
        <taxon>Bacteria</taxon>
        <taxon>Bacillati</taxon>
        <taxon>Actinomycetota</taxon>
        <taxon>Actinomycetes</taxon>
        <taxon>Kitasatosporales</taxon>
        <taxon>Streptomycetaceae</taxon>
        <taxon>Streptomyces</taxon>
    </lineage>
</organism>